<sequence>MPFLENKDCVFLEQKRQPAVNPEKVADTISGPEMVSDFDSLNKSVTLAESQSRSSGCSKLEDASRAQH</sequence>
<keyword evidence="3" id="KW-1185">Reference proteome</keyword>
<feature type="compositionally biased region" description="Basic and acidic residues" evidence="1">
    <location>
        <begin position="59"/>
        <end position="68"/>
    </location>
</feature>
<name>A0A091E1M4_FUKDA</name>
<evidence type="ECO:0000313" key="2">
    <source>
        <dbReference type="EMBL" id="KFO38244.1"/>
    </source>
</evidence>
<reference evidence="2 3" key="1">
    <citation type="submission" date="2013-11" db="EMBL/GenBank/DDBJ databases">
        <title>The Damaraland mole rat (Fukomys damarensis) genome and evolution of African mole rats.</title>
        <authorList>
            <person name="Gladyshev V.N."/>
            <person name="Fang X."/>
        </authorList>
    </citation>
    <scope>NUCLEOTIDE SEQUENCE [LARGE SCALE GENOMIC DNA]</scope>
    <source>
        <tissue evidence="2">Liver</tissue>
    </source>
</reference>
<feature type="region of interest" description="Disordered" evidence="1">
    <location>
        <begin position="46"/>
        <end position="68"/>
    </location>
</feature>
<protein>
    <submittedName>
        <fullName evidence="2">Uncharacterized protein</fullName>
    </submittedName>
</protein>
<feature type="compositionally biased region" description="Polar residues" evidence="1">
    <location>
        <begin position="46"/>
        <end position="57"/>
    </location>
</feature>
<organism evidence="2 3">
    <name type="scientific">Fukomys damarensis</name>
    <name type="common">Damaraland mole rat</name>
    <name type="synonym">Cryptomys damarensis</name>
    <dbReference type="NCBI Taxonomy" id="885580"/>
    <lineage>
        <taxon>Eukaryota</taxon>
        <taxon>Metazoa</taxon>
        <taxon>Chordata</taxon>
        <taxon>Craniata</taxon>
        <taxon>Vertebrata</taxon>
        <taxon>Euteleostomi</taxon>
        <taxon>Mammalia</taxon>
        <taxon>Eutheria</taxon>
        <taxon>Euarchontoglires</taxon>
        <taxon>Glires</taxon>
        <taxon>Rodentia</taxon>
        <taxon>Hystricomorpha</taxon>
        <taxon>Bathyergidae</taxon>
        <taxon>Fukomys</taxon>
    </lineage>
</organism>
<evidence type="ECO:0000313" key="3">
    <source>
        <dbReference type="Proteomes" id="UP000028990"/>
    </source>
</evidence>
<dbReference type="AlphaFoldDB" id="A0A091E1M4"/>
<gene>
    <name evidence="2" type="ORF">H920_00357</name>
</gene>
<evidence type="ECO:0000256" key="1">
    <source>
        <dbReference type="SAM" id="MobiDB-lite"/>
    </source>
</evidence>
<accession>A0A091E1M4</accession>
<dbReference type="EMBL" id="KN120575">
    <property type="protein sequence ID" value="KFO38244.1"/>
    <property type="molecule type" value="Genomic_DNA"/>
</dbReference>
<dbReference type="Proteomes" id="UP000028990">
    <property type="component" value="Unassembled WGS sequence"/>
</dbReference>
<proteinExistence type="predicted"/>